<dbReference type="Proteomes" id="UP000516160">
    <property type="component" value="Chromosome"/>
</dbReference>
<evidence type="ECO:0000259" key="1">
    <source>
        <dbReference type="PROSITE" id="PS51782"/>
    </source>
</evidence>
<dbReference type="InterPro" id="IPR011055">
    <property type="entry name" value="Dup_hybrid_motif"/>
</dbReference>
<dbReference type="RefSeq" id="WP_213166394.1">
    <property type="nucleotide sequence ID" value="NZ_CP058559.1"/>
</dbReference>
<dbReference type="InterPro" id="IPR018392">
    <property type="entry name" value="LysM"/>
</dbReference>
<dbReference type="PROSITE" id="PS51782">
    <property type="entry name" value="LYSM"/>
    <property type="match status" value="1"/>
</dbReference>
<organism evidence="2 3">
    <name type="scientific">Alkalicella caledoniensis</name>
    <dbReference type="NCBI Taxonomy" id="2731377"/>
    <lineage>
        <taxon>Bacteria</taxon>
        <taxon>Bacillati</taxon>
        <taxon>Bacillota</taxon>
        <taxon>Clostridia</taxon>
        <taxon>Eubacteriales</taxon>
        <taxon>Proteinivoracaceae</taxon>
        <taxon>Alkalicella</taxon>
    </lineage>
</organism>
<evidence type="ECO:0000313" key="2">
    <source>
        <dbReference type="EMBL" id="QNO15996.1"/>
    </source>
</evidence>
<dbReference type="CDD" id="cd00118">
    <property type="entry name" value="LysM"/>
    <property type="match status" value="1"/>
</dbReference>
<dbReference type="KEGG" id="acae:HYG86_15075"/>
<dbReference type="SUPFAM" id="SSF54106">
    <property type="entry name" value="LysM domain"/>
    <property type="match status" value="1"/>
</dbReference>
<gene>
    <name evidence="2" type="ORF">HYG86_15075</name>
</gene>
<dbReference type="Pfam" id="PF01551">
    <property type="entry name" value="Peptidase_M23"/>
    <property type="match status" value="1"/>
</dbReference>
<dbReference type="SMART" id="SM00257">
    <property type="entry name" value="LysM"/>
    <property type="match status" value="1"/>
</dbReference>
<dbReference type="CDD" id="cd12797">
    <property type="entry name" value="M23_peptidase"/>
    <property type="match status" value="1"/>
</dbReference>
<protein>
    <submittedName>
        <fullName evidence="2">Peptidoglycan DD-metalloendopeptidase family protein</fullName>
    </submittedName>
</protein>
<dbReference type="InterPro" id="IPR016047">
    <property type="entry name" value="M23ase_b-sheet_dom"/>
</dbReference>
<feature type="domain" description="LysM" evidence="1">
    <location>
        <begin position="1"/>
        <end position="46"/>
    </location>
</feature>
<dbReference type="Gene3D" id="2.70.70.10">
    <property type="entry name" value="Glucose Permease (Domain IIA)"/>
    <property type="match status" value="1"/>
</dbReference>
<dbReference type="SUPFAM" id="SSF51261">
    <property type="entry name" value="Duplicated hybrid motif"/>
    <property type="match status" value="1"/>
</dbReference>
<dbReference type="InterPro" id="IPR050570">
    <property type="entry name" value="Cell_wall_metabolism_enzyme"/>
</dbReference>
<dbReference type="AlphaFoldDB" id="A0A7G9WBD4"/>
<dbReference type="Pfam" id="PF01476">
    <property type="entry name" value="LysM"/>
    <property type="match status" value="1"/>
</dbReference>
<accession>A0A7G9WBD4</accession>
<sequence length="194" mass="21331">MIYTVRRGDTLYGIAKKQGITLHQLLQLNPAIVDPNKIYVGDKIIIKKGKVESDFGGVVDFYLQRGWRITSDYGIRRDPFSGVNTFHRGVDFGGKPKGEPIYTPIDGKVAYASSYSGWGNLIGVEDKNGFIHIFAHLDKLLKSVGDNVKRGDVVGLNGSTGNSTGSHLHYQINTPRGGIVGVNAHTDPKFYYDC</sequence>
<dbReference type="GO" id="GO:0004222">
    <property type="term" value="F:metalloendopeptidase activity"/>
    <property type="evidence" value="ECO:0007669"/>
    <property type="project" value="TreeGrafter"/>
</dbReference>
<dbReference type="PANTHER" id="PTHR21666">
    <property type="entry name" value="PEPTIDASE-RELATED"/>
    <property type="match status" value="1"/>
</dbReference>
<name>A0A7G9WBD4_ALKCA</name>
<keyword evidence="3" id="KW-1185">Reference proteome</keyword>
<dbReference type="EMBL" id="CP058559">
    <property type="protein sequence ID" value="QNO15996.1"/>
    <property type="molecule type" value="Genomic_DNA"/>
</dbReference>
<reference evidence="2 3" key="1">
    <citation type="submission" date="2020-07" db="EMBL/GenBank/DDBJ databases">
        <title>Alkalicella. sp. LB2 genome.</title>
        <authorList>
            <person name="Postec A."/>
            <person name="Quemeneur M."/>
        </authorList>
    </citation>
    <scope>NUCLEOTIDE SEQUENCE [LARGE SCALE GENOMIC DNA]</scope>
    <source>
        <strain evidence="2 3">LB2</strain>
    </source>
</reference>
<evidence type="ECO:0000313" key="3">
    <source>
        <dbReference type="Proteomes" id="UP000516160"/>
    </source>
</evidence>
<proteinExistence type="predicted"/>
<dbReference type="Gene3D" id="3.10.350.10">
    <property type="entry name" value="LysM domain"/>
    <property type="match status" value="1"/>
</dbReference>
<dbReference type="InterPro" id="IPR036779">
    <property type="entry name" value="LysM_dom_sf"/>
</dbReference>
<dbReference type="PANTHER" id="PTHR21666:SF270">
    <property type="entry name" value="MUREIN HYDROLASE ACTIVATOR ENVC"/>
    <property type="match status" value="1"/>
</dbReference>